<organism evidence="2 3">
    <name type="scientific">Oldenlandia corymbosa var. corymbosa</name>
    <dbReference type="NCBI Taxonomy" id="529605"/>
    <lineage>
        <taxon>Eukaryota</taxon>
        <taxon>Viridiplantae</taxon>
        <taxon>Streptophyta</taxon>
        <taxon>Embryophyta</taxon>
        <taxon>Tracheophyta</taxon>
        <taxon>Spermatophyta</taxon>
        <taxon>Magnoliopsida</taxon>
        <taxon>eudicotyledons</taxon>
        <taxon>Gunneridae</taxon>
        <taxon>Pentapetalae</taxon>
        <taxon>asterids</taxon>
        <taxon>lamiids</taxon>
        <taxon>Gentianales</taxon>
        <taxon>Rubiaceae</taxon>
        <taxon>Rubioideae</taxon>
        <taxon>Spermacoceae</taxon>
        <taxon>Hedyotis-Oldenlandia complex</taxon>
        <taxon>Oldenlandia</taxon>
    </lineage>
</organism>
<dbReference type="Proteomes" id="UP001161247">
    <property type="component" value="Chromosome 7"/>
</dbReference>
<proteinExistence type="predicted"/>
<feature type="region of interest" description="Disordered" evidence="1">
    <location>
        <begin position="138"/>
        <end position="159"/>
    </location>
</feature>
<protein>
    <submittedName>
        <fullName evidence="2">OLC1v1012291C1</fullName>
    </submittedName>
</protein>
<dbReference type="AlphaFoldDB" id="A0AAV1DVN8"/>
<evidence type="ECO:0000313" key="2">
    <source>
        <dbReference type="EMBL" id="CAI9111941.1"/>
    </source>
</evidence>
<accession>A0AAV1DVN8</accession>
<dbReference type="EMBL" id="OX459124">
    <property type="protein sequence ID" value="CAI9111941.1"/>
    <property type="molecule type" value="Genomic_DNA"/>
</dbReference>
<evidence type="ECO:0000256" key="1">
    <source>
        <dbReference type="SAM" id="MobiDB-lite"/>
    </source>
</evidence>
<sequence>MDSAISANARNKRRFLMARKRIEVRHDQNSHIPPNRSDNIINQRHGIVEIMPQYDAQDMLYSKFPSLVRYSVQRAPLSDVSNGWTLSSTMTGSAQRQTGLTHNDAQRIKKSAEARKKRISMMKMKKLKASSASNNLNNKQFGSCIKQSKSRNGRASRVDDQERLFEVPIQNIPEVDLNHNVLLHVNCSKKVCPVHFTTVSI</sequence>
<keyword evidence="3" id="KW-1185">Reference proteome</keyword>
<gene>
    <name evidence="2" type="ORF">OLC1_LOCUS19223</name>
</gene>
<reference evidence="2" key="1">
    <citation type="submission" date="2023-03" db="EMBL/GenBank/DDBJ databases">
        <authorList>
            <person name="Julca I."/>
        </authorList>
    </citation>
    <scope>NUCLEOTIDE SEQUENCE</scope>
</reference>
<evidence type="ECO:0000313" key="3">
    <source>
        <dbReference type="Proteomes" id="UP001161247"/>
    </source>
</evidence>
<name>A0AAV1DVN8_OLDCO</name>